<proteinExistence type="inferred from homology"/>
<dbReference type="GO" id="GO:0003735">
    <property type="term" value="F:structural constituent of ribosome"/>
    <property type="evidence" value="ECO:0007669"/>
    <property type="project" value="InterPro"/>
</dbReference>
<organism evidence="6 7">
    <name type="scientific">Bemisia tabaci</name>
    <name type="common">Sweetpotato whitefly</name>
    <name type="synonym">Aleurodes tabaci</name>
    <dbReference type="NCBI Taxonomy" id="7038"/>
    <lineage>
        <taxon>Eukaryota</taxon>
        <taxon>Metazoa</taxon>
        <taxon>Ecdysozoa</taxon>
        <taxon>Arthropoda</taxon>
        <taxon>Hexapoda</taxon>
        <taxon>Insecta</taxon>
        <taxon>Pterygota</taxon>
        <taxon>Neoptera</taxon>
        <taxon>Paraneoptera</taxon>
        <taxon>Hemiptera</taxon>
        <taxon>Sternorrhyncha</taxon>
        <taxon>Aleyrodoidea</taxon>
        <taxon>Aleyrodidae</taxon>
        <taxon>Aleyrodinae</taxon>
        <taxon>Bemisia</taxon>
    </lineage>
</organism>
<evidence type="ECO:0000256" key="3">
    <source>
        <dbReference type="ARBA" id="ARBA00023274"/>
    </source>
</evidence>
<protein>
    <recommendedName>
        <fullName evidence="4">60S ribosomal protein L18a</fullName>
    </recommendedName>
</protein>
<evidence type="ECO:0000256" key="2">
    <source>
        <dbReference type="ARBA" id="ARBA00022980"/>
    </source>
</evidence>
<dbReference type="OrthoDB" id="1294322at2759"/>
<dbReference type="InterPro" id="IPR028877">
    <property type="entry name" value="Ribosomal_eL20"/>
</dbReference>
<evidence type="ECO:0000313" key="6">
    <source>
        <dbReference type="EMBL" id="CAH0393928.1"/>
    </source>
</evidence>
<name>A0A9P0AMH8_BEMTA</name>
<dbReference type="InterPro" id="IPR021138">
    <property type="entry name" value="Ribosomal_eL20_eukaryotes"/>
</dbReference>
<dbReference type="KEGG" id="btab:109039358"/>
<feature type="domain" description="Large ribosomal subunit protein eL20" evidence="5">
    <location>
        <begin position="7"/>
        <end position="130"/>
    </location>
</feature>
<keyword evidence="7" id="KW-1185">Reference proteome</keyword>
<reference evidence="6" key="1">
    <citation type="submission" date="2021-12" db="EMBL/GenBank/DDBJ databases">
        <authorList>
            <person name="King R."/>
        </authorList>
    </citation>
    <scope>NUCLEOTIDE SEQUENCE</scope>
</reference>
<dbReference type="PANTHER" id="PTHR10052">
    <property type="entry name" value="60S RIBOSOMAL PROTEIN L18A"/>
    <property type="match status" value="1"/>
</dbReference>
<dbReference type="GO" id="GO:0005840">
    <property type="term" value="C:ribosome"/>
    <property type="evidence" value="ECO:0007669"/>
    <property type="project" value="UniProtKB-KW"/>
</dbReference>
<dbReference type="EMBL" id="OU963868">
    <property type="protein sequence ID" value="CAH0393928.1"/>
    <property type="molecule type" value="Genomic_DNA"/>
</dbReference>
<comment type="similarity">
    <text evidence="1 4">Belongs to the eukaryotic ribosomal protein eL20 family.</text>
</comment>
<dbReference type="SUPFAM" id="SSF160374">
    <property type="entry name" value="RplX-like"/>
    <property type="match status" value="1"/>
</dbReference>
<keyword evidence="3 4" id="KW-0687">Ribonucleoprotein</keyword>
<dbReference type="PIRSF" id="PIRSF002190">
    <property type="entry name" value="Ribosomal_L18a"/>
    <property type="match status" value="1"/>
</dbReference>
<dbReference type="FunFam" id="3.10.20.10:FF:000001">
    <property type="entry name" value="60S ribosomal protein L18a"/>
    <property type="match status" value="1"/>
</dbReference>
<dbReference type="InterPro" id="IPR023573">
    <property type="entry name" value="Ribosomal_eL20_dom"/>
</dbReference>
<gene>
    <name evidence="6" type="ORF">BEMITA_LOCUS12280</name>
</gene>
<dbReference type="GO" id="GO:1990904">
    <property type="term" value="C:ribonucleoprotein complex"/>
    <property type="evidence" value="ECO:0007669"/>
    <property type="project" value="UniProtKB-KW"/>
</dbReference>
<keyword evidence="2 4" id="KW-0689">Ribosomal protein</keyword>
<evidence type="ECO:0000256" key="4">
    <source>
        <dbReference type="PIRNR" id="PIRNR002190"/>
    </source>
</evidence>
<evidence type="ECO:0000259" key="5">
    <source>
        <dbReference type="Pfam" id="PF01775"/>
    </source>
</evidence>
<accession>A0A9P0AMH8</accession>
<dbReference type="FunFam" id="3.10.20.10:FF:000002">
    <property type="entry name" value="60S ribosomal protein L18a"/>
    <property type="match status" value="1"/>
</dbReference>
<evidence type="ECO:0000313" key="7">
    <source>
        <dbReference type="Proteomes" id="UP001152759"/>
    </source>
</evidence>
<sequence length="178" mass="21625">MKIRKKVREFRVIGRKMPKNLKEQTPLYRMRIFAPNRIIAKSRFWYFLRQLRKFKKSTGEIVQVKEIFEKDPTTVKNIGIWLRYDHRNGTSNMYREYRALSTCSAVGKMYREMASKHKARVHSIQIIRIATIKEDDVRRPYIKQWLQPNIKFPLVHRIVQKRKLGLFTLRKNINTVYR</sequence>
<evidence type="ECO:0000256" key="1">
    <source>
        <dbReference type="ARBA" id="ARBA00009362"/>
    </source>
</evidence>
<dbReference type="GO" id="GO:0006412">
    <property type="term" value="P:translation"/>
    <property type="evidence" value="ECO:0007669"/>
    <property type="project" value="InterPro"/>
</dbReference>
<dbReference type="HAMAP" id="MF_00273">
    <property type="entry name" value="Ribosomal_eL20"/>
    <property type="match status" value="1"/>
</dbReference>
<dbReference type="Proteomes" id="UP001152759">
    <property type="component" value="Chromosome 7"/>
</dbReference>
<dbReference type="AlphaFoldDB" id="A0A9P0AMH8"/>
<dbReference type="Pfam" id="PF01775">
    <property type="entry name" value="Ribosomal_L18A"/>
    <property type="match status" value="1"/>
</dbReference>
<dbReference type="Gene3D" id="3.10.20.10">
    <property type="match status" value="2"/>
</dbReference>